<name>A0A914VJM3_9BILA</name>
<accession>A0A914VJM3</accession>
<protein>
    <submittedName>
        <fullName evidence="2">Reverse transcriptase domain-containing protein</fullName>
    </submittedName>
</protein>
<proteinExistence type="predicted"/>
<sequence>MSSLTTSTGLKTKMQTGMEWECTAFYTNLFKSKVSINSPPVCQSTPTSIPDVLSNEVCYTLQQVENDKAPGKDRIKIEMLKAGGPALWQAITSRFSQYAQSLQTPAAWKESKIILLFKKGNKEELKNYRPICLLFSLYKLFTKIILNRLTREFDEQQPKEQAGF</sequence>
<keyword evidence="1" id="KW-1185">Reference proteome</keyword>
<dbReference type="Proteomes" id="UP000887566">
    <property type="component" value="Unplaced"/>
</dbReference>
<dbReference type="InterPro" id="IPR052560">
    <property type="entry name" value="RdDP_mobile_element"/>
</dbReference>
<dbReference type="PANTHER" id="PTHR36688">
    <property type="entry name" value="ENDO/EXONUCLEASE/PHOSPHATASE DOMAIN-CONTAINING PROTEIN"/>
    <property type="match status" value="1"/>
</dbReference>
<dbReference type="WBParaSite" id="PSAMB.scaffold2093size25489.g16285.t1">
    <property type="protein sequence ID" value="PSAMB.scaffold2093size25489.g16285.t1"/>
    <property type="gene ID" value="PSAMB.scaffold2093size25489.g16285"/>
</dbReference>
<reference evidence="2" key="1">
    <citation type="submission" date="2022-11" db="UniProtKB">
        <authorList>
            <consortium name="WormBaseParasite"/>
        </authorList>
    </citation>
    <scope>IDENTIFICATION</scope>
</reference>
<dbReference type="AlphaFoldDB" id="A0A914VJM3"/>
<dbReference type="PANTHER" id="PTHR36688:SF1">
    <property type="entry name" value="ENDONUCLEASE_EXONUCLEASE_PHOSPHATASE DOMAIN-CONTAINING PROTEIN"/>
    <property type="match status" value="1"/>
</dbReference>
<organism evidence="1 2">
    <name type="scientific">Plectus sambesii</name>
    <dbReference type="NCBI Taxonomy" id="2011161"/>
    <lineage>
        <taxon>Eukaryota</taxon>
        <taxon>Metazoa</taxon>
        <taxon>Ecdysozoa</taxon>
        <taxon>Nematoda</taxon>
        <taxon>Chromadorea</taxon>
        <taxon>Plectida</taxon>
        <taxon>Plectina</taxon>
        <taxon>Plectoidea</taxon>
        <taxon>Plectidae</taxon>
        <taxon>Plectus</taxon>
    </lineage>
</organism>
<evidence type="ECO:0000313" key="1">
    <source>
        <dbReference type="Proteomes" id="UP000887566"/>
    </source>
</evidence>
<evidence type="ECO:0000313" key="2">
    <source>
        <dbReference type="WBParaSite" id="PSAMB.scaffold2093size25489.g16285.t1"/>
    </source>
</evidence>